<organism evidence="11 12">
    <name type="scientific">Gilvimarinus algae</name>
    <dbReference type="NCBI Taxonomy" id="3058037"/>
    <lineage>
        <taxon>Bacteria</taxon>
        <taxon>Pseudomonadati</taxon>
        <taxon>Pseudomonadota</taxon>
        <taxon>Gammaproteobacteria</taxon>
        <taxon>Cellvibrionales</taxon>
        <taxon>Cellvibrionaceae</taxon>
        <taxon>Gilvimarinus</taxon>
    </lineage>
</organism>
<comment type="similarity">
    <text evidence="4">Belongs to the methyl-accepting chemotaxis (MCP) protein family.</text>
</comment>
<evidence type="ECO:0000313" key="11">
    <source>
        <dbReference type="EMBL" id="MDO3382723.1"/>
    </source>
</evidence>
<keyword evidence="3 5" id="KW-0807">Transducer</keyword>
<comment type="caution">
    <text evidence="11">The sequence shown here is derived from an EMBL/GenBank/DDBJ whole genome shotgun (WGS) entry which is preliminary data.</text>
</comment>
<dbReference type="PROSITE" id="PS50192">
    <property type="entry name" value="T_SNARE"/>
    <property type="match status" value="1"/>
</dbReference>
<feature type="transmembrane region" description="Helical" evidence="7">
    <location>
        <begin position="287"/>
        <end position="310"/>
    </location>
</feature>
<name>A0ABT8THZ2_9GAMM</name>
<keyword evidence="7" id="KW-0472">Membrane</keyword>
<dbReference type="CDD" id="cd06225">
    <property type="entry name" value="HAMP"/>
    <property type="match status" value="1"/>
</dbReference>
<evidence type="ECO:0000256" key="4">
    <source>
        <dbReference type="ARBA" id="ARBA00029447"/>
    </source>
</evidence>
<feature type="coiled-coil region" evidence="6">
    <location>
        <begin position="515"/>
        <end position="542"/>
    </location>
</feature>
<keyword evidence="12" id="KW-1185">Reference proteome</keyword>
<evidence type="ECO:0000259" key="9">
    <source>
        <dbReference type="PROSITE" id="PS50192"/>
    </source>
</evidence>
<proteinExistence type="inferred from homology"/>
<dbReference type="InterPro" id="IPR004089">
    <property type="entry name" value="MCPsignal_dom"/>
</dbReference>
<protein>
    <submittedName>
        <fullName evidence="11">Cache 3/Cache 2 fusion domain-containing protein</fullName>
    </submittedName>
</protein>
<dbReference type="Gene3D" id="1.10.287.950">
    <property type="entry name" value="Methyl-accepting chemotaxis protein"/>
    <property type="match status" value="1"/>
</dbReference>
<dbReference type="PANTHER" id="PTHR32089:SF112">
    <property type="entry name" value="LYSOZYME-LIKE PROTEIN-RELATED"/>
    <property type="match status" value="1"/>
</dbReference>
<feature type="domain" description="T-SNARE coiled-coil homology" evidence="9">
    <location>
        <begin position="554"/>
        <end position="616"/>
    </location>
</feature>
<dbReference type="RefSeq" id="WP_302713133.1">
    <property type="nucleotide sequence ID" value="NZ_JAULRT010000052.1"/>
</dbReference>
<dbReference type="PRINTS" id="PR00260">
    <property type="entry name" value="CHEMTRNSDUCR"/>
</dbReference>
<evidence type="ECO:0000259" key="8">
    <source>
        <dbReference type="PROSITE" id="PS50111"/>
    </source>
</evidence>
<keyword evidence="2" id="KW-1003">Cell membrane</keyword>
<dbReference type="SMART" id="SM00304">
    <property type="entry name" value="HAMP"/>
    <property type="match status" value="1"/>
</dbReference>
<dbReference type="InterPro" id="IPR033462">
    <property type="entry name" value="Cache_3-Cache_2"/>
</dbReference>
<dbReference type="InterPro" id="IPR003660">
    <property type="entry name" value="HAMP_dom"/>
</dbReference>
<reference evidence="11" key="1">
    <citation type="submission" date="2023-07" db="EMBL/GenBank/DDBJ databases">
        <title>Gilvimarinus algae sp. nov., isolated from the surface of Kelp.</title>
        <authorList>
            <person name="Sun Y.Y."/>
            <person name="Gong Y."/>
            <person name="Du Z.J."/>
        </authorList>
    </citation>
    <scope>NUCLEOTIDE SEQUENCE</scope>
    <source>
        <strain evidence="11">SDUM040014</strain>
    </source>
</reference>
<dbReference type="Pfam" id="PF17201">
    <property type="entry name" value="Cache_3-Cache_2"/>
    <property type="match status" value="1"/>
</dbReference>
<dbReference type="Proteomes" id="UP001168380">
    <property type="component" value="Unassembled WGS sequence"/>
</dbReference>
<dbReference type="InterPro" id="IPR029151">
    <property type="entry name" value="Sensor-like_sf"/>
</dbReference>
<evidence type="ECO:0000256" key="5">
    <source>
        <dbReference type="PROSITE-ProRule" id="PRU00284"/>
    </source>
</evidence>
<evidence type="ECO:0000256" key="7">
    <source>
        <dbReference type="SAM" id="Phobius"/>
    </source>
</evidence>
<dbReference type="InterPro" id="IPR000727">
    <property type="entry name" value="T_SNARE_dom"/>
</dbReference>
<keyword evidence="7" id="KW-0812">Transmembrane</keyword>
<evidence type="ECO:0000256" key="2">
    <source>
        <dbReference type="ARBA" id="ARBA00022519"/>
    </source>
</evidence>
<accession>A0ABT8THZ2</accession>
<dbReference type="CDD" id="cd11386">
    <property type="entry name" value="MCP_signal"/>
    <property type="match status" value="1"/>
</dbReference>
<dbReference type="InterPro" id="IPR004090">
    <property type="entry name" value="Chemotax_Me-accpt_rcpt"/>
</dbReference>
<dbReference type="SUPFAM" id="SSF58104">
    <property type="entry name" value="Methyl-accepting chemotaxis protein (MCP) signaling domain"/>
    <property type="match status" value="1"/>
</dbReference>
<dbReference type="PANTHER" id="PTHR32089">
    <property type="entry name" value="METHYL-ACCEPTING CHEMOTAXIS PROTEIN MCPB"/>
    <property type="match status" value="1"/>
</dbReference>
<evidence type="ECO:0000256" key="1">
    <source>
        <dbReference type="ARBA" id="ARBA00004429"/>
    </source>
</evidence>
<dbReference type="PROSITE" id="PS50111">
    <property type="entry name" value="CHEMOTAXIS_TRANSDUC_2"/>
    <property type="match status" value="1"/>
</dbReference>
<evidence type="ECO:0000313" key="12">
    <source>
        <dbReference type="Proteomes" id="UP001168380"/>
    </source>
</evidence>
<dbReference type="Pfam" id="PF00015">
    <property type="entry name" value="MCPsignal"/>
    <property type="match status" value="1"/>
</dbReference>
<feature type="domain" description="Methyl-accepting transducer" evidence="8">
    <location>
        <begin position="367"/>
        <end position="603"/>
    </location>
</feature>
<comment type="subcellular location">
    <subcellularLocation>
        <location evidence="1">Cell inner membrane</location>
        <topology evidence="1">Multi-pass membrane protein</topology>
    </subcellularLocation>
</comment>
<evidence type="ECO:0000256" key="3">
    <source>
        <dbReference type="ARBA" id="ARBA00023224"/>
    </source>
</evidence>
<feature type="domain" description="HAMP" evidence="10">
    <location>
        <begin position="308"/>
        <end position="362"/>
    </location>
</feature>
<dbReference type="Pfam" id="PF00672">
    <property type="entry name" value="HAMP"/>
    <property type="match status" value="1"/>
</dbReference>
<feature type="transmembrane region" description="Helical" evidence="7">
    <location>
        <begin position="7"/>
        <end position="27"/>
    </location>
</feature>
<sequence>MSVTNKFTLWLVALMMVLAAIATAWFVSIESHNVKMQARESAAEKTRQSIGMLSVIDAIMAERVKNSMNVLKKRGLQLGTPAKGEPTQVAGRDVPQLLLGEQEQSNRYELVDGLTADMGGTATLFVQDGADYVRVSTNVQKEGKRATGTTLNPAGAAYKAIASNRAFYGQVDILGSPYLTGYEPMKNAAGQTIGVWYVGYSADLTELGRKIADARILQKGFIAIVDDQGRVRMHSDNYSSEQINTILNSPDSWQITRTAFEPWNYSVVAAYSNAEISSILWAGSGKVVGAIIAAGVLLIILVVILLRLLVTRPLTYLISAIDNITQGDGDLTIRLNRTSHDEFGTVAHGFDALMEKFQQTIRSIGESSKQLLASSQSLSSVAEASSAAVQTQTQGIERVSESMQQMVLASQNVAHSASNADQLAKDASAQASAGQNTLHETINIIEKLTNSAVSCAESVNELSEHSIAIAGVLDVIHGIAEQTNLLALNAAIEAARAGEHGRGFAVVSDEVRLLANRTQNSIVDIREQIEQLQQGSEKAAEKMAGNKAMATEVSEKATQSGESIGRILKVVREIAALNTDIAGASEEQSQVSDEINQTIESVRQSAQDTEAQATTTRRASEELITLAKRLQQQLDEYRV</sequence>
<evidence type="ECO:0000256" key="6">
    <source>
        <dbReference type="SAM" id="Coils"/>
    </source>
</evidence>
<dbReference type="SUPFAM" id="SSF103190">
    <property type="entry name" value="Sensory domain-like"/>
    <property type="match status" value="1"/>
</dbReference>
<dbReference type="SMART" id="SM00283">
    <property type="entry name" value="MA"/>
    <property type="match status" value="1"/>
</dbReference>
<dbReference type="EMBL" id="JAULRT010000052">
    <property type="protein sequence ID" value="MDO3382723.1"/>
    <property type="molecule type" value="Genomic_DNA"/>
</dbReference>
<keyword evidence="7" id="KW-1133">Transmembrane helix</keyword>
<gene>
    <name evidence="11" type="ORF">QWI16_11125</name>
</gene>
<dbReference type="PROSITE" id="PS50885">
    <property type="entry name" value="HAMP"/>
    <property type="match status" value="1"/>
</dbReference>
<evidence type="ECO:0000259" key="10">
    <source>
        <dbReference type="PROSITE" id="PS50885"/>
    </source>
</evidence>
<keyword evidence="6" id="KW-0175">Coiled coil</keyword>
<keyword evidence="2" id="KW-0997">Cell inner membrane</keyword>